<reference evidence="1 2" key="1">
    <citation type="submission" date="2019-07" db="EMBL/GenBank/DDBJ databases">
        <authorList>
            <person name="Hibberd C M."/>
            <person name="Gehrig L. J."/>
            <person name="Chang H.-W."/>
            <person name="Venkatesh S."/>
        </authorList>
    </citation>
    <scope>NUCLEOTIDE SEQUENCE [LARGE SCALE GENOMIC DNA]</scope>
    <source>
        <strain evidence="1">Bifidobacterium_longum_subsp_infantis_JG_Bg463</strain>
    </source>
</reference>
<dbReference type="Proteomes" id="UP000345266">
    <property type="component" value="Unassembled WGS sequence"/>
</dbReference>
<proteinExistence type="predicted"/>
<evidence type="ECO:0000313" key="2">
    <source>
        <dbReference type="Proteomes" id="UP000345266"/>
    </source>
</evidence>
<accession>A0A564VW27</accession>
<dbReference type="EMBL" id="CABHNT010000046">
    <property type="protein sequence ID" value="VUX36801.1"/>
    <property type="molecule type" value="Genomic_DNA"/>
</dbReference>
<dbReference type="AlphaFoldDB" id="A0A564VW27"/>
<name>A0A564VW27_BIFLI</name>
<protein>
    <submittedName>
        <fullName evidence="1">Uncharacterized protein</fullName>
    </submittedName>
</protein>
<gene>
    <name evidence="1" type="ORF">BLJG463_02016</name>
</gene>
<evidence type="ECO:0000313" key="1">
    <source>
        <dbReference type="EMBL" id="VUX36801.1"/>
    </source>
</evidence>
<organism evidence="1 2">
    <name type="scientific">Bifidobacterium longum subsp. infantis</name>
    <dbReference type="NCBI Taxonomy" id="1682"/>
    <lineage>
        <taxon>Bacteria</taxon>
        <taxon>Bacillati</taxon>
        <taxon>Actinomycetota</taxon>
        <taxon>Actinomycetes</taxon>
        <taxon>Bifidobacteriales</taxon>
        <taxon>Bifidobacteriaceae</taxon>
        <taxon>Bifidobacterium</taxon>
    </lineage>
</organism>
<dbReference type="RefSeq" id="WP_144098599.1">
    <property type="nucleotide sequence ID" value="NZ_CABHND010000001.1"/>
</dbReference>
<sequence>MEKGTIVFNRQQQPETLPLDPTRMKMIAFAVSPKYEFGGDGAERKQATTKDGLPKWQIRAVLLPDDGGEGDTMTINYASAEKPQASGRITFDSMRVRFWCMPERNSVGISIFGTGLRPLGSSQAADDDGAVEL</sequence>